<dbReference type="PROSITE" id="PS50956">
    <property type="entry name" value="HTH_ASNC_2"/>
    <property type="match status" value="1"/>
</dbReference>
<dbReference type="Pfam" id="PF01037">
    <property type="entry name" value="AsnC_trans_reg"/>
    <property type="match status" value="1"/>
</dbReference>
<dbReference type="RefSeq" id="WP_045075537.1">
    <property type="nucleotide sequence ID" value="NZ_CP011005.1"/>
</dbReference>
<dbReference type="PRINTS" id="PR00033">
    <property type="entry name" value="HTHASNC"/>
</dbReference>
<keyword evidence="3" id="KW-0804">Transcription</keyword>
<dbReference type="GO" id="GO:0043200">
    <property type="term" value="P:response to amino acid"/>
    <property type="evidence" value="ECO:0007669"/>
    <property type="project" value="TreeGrafter"/>
</dbReference>
<dbReference type="GO" id="GO:0043565">
    <property type="term" value="F:sequence-specific DNA binding"/>
    <property type="evidence" value="ECO:0007669"/>
    <property type="project" value="InterPro"/>
</dbReference>
<gene>
    <name evidence="5" type="ORF">UM93_10855</name>
</gene>
<dbReference type="Gene3D" id="1.10.10.10">
    <property type="entry name" value="Winged helix-like DNA-binding domain superfamily/Winged helix DNA-binding domain"/>
    <property type="match status" value="1"/>
</dbReference>
<dbReference type="EMBL" id="CP011005">
    <property type="protein sequence ID" value="AJT41888.1"/>
    <property type="molecule type" value="Genomic_DNA"/>
</dbReference>
<reference evidence="5 6" key="1">
    <citation type="journal article" date="2015" name="Genome Announc.">
        <title>Complete Genome Sequencing of Protease-Producing Novel Arthrobacter sp. Strain IHBB 11108 Using PacBio Single-Molecule Real-Time Sequencing Technology.</title>
        <authorList>
            <person name="Kiran S."/>
            <person name="Swarnkar M.K."/>
            <person name="Pal M."/>
            <person name="Thakur R."/>
            <person name="Tewari R."/>
            <person name="Singh A.K."/>
            <person name="Gulati A."/>
        </authorList>
    </citation>
    <scope>NUCLEOTIDE SEQUENCE [LARGE SCALE GENOMIC DNA]</scope>
    <source>
        <strain evidence="5 6">IHBB 11108</strain>
    </source>
</reference>
<dbReference type="GO" id="GO:0005829">
    <property type="term" value="C:cytosol"/>
    <property type="evidence" value="ECO:0007669"/>
    <property type="project" value="TreeGrafter"/>
</dbReference>
<evidence type="ECO:0000259" key="4">
    <source>
        <dbReference type="PROSITE" id="PS50956"/>
    </source>
</evidence>
<name>A0A0D4BZY1_9MICC</name>
<dbReference type="SUPFAM" id="SSF46785">
    <property type="entry name" value="Winged helix' DNA-binding domain"/>
    <property type="match status" value="1"/>
</dbReference>
<dbReference type="Proteomes" id="UP000061839">
    <property type="component" value="Chromosome"/>
</dbReference>
<keyword evidence="2" id="KW-0238">DNA-binding</keyword>
<protein>
    <submittedName>
        <fullName evidence="5">Transcriptional regulator</fullName>
    </submittedName>
</protein>
<dbReference type="PANTHER" id="PTHR30154:SF34">
    <property type="entry name" value="TRANSCRIPTIONAL REGULATOR AZLB"/>
    <property type="match status" value="1"/>
</dbReference>
<evidence type="ECO:0000256" key="3">
    <source>
        <dbReference type="ARBA" id="ARBA00023163"/>
    </source>
</evidence>
<dbReference type="InterPro" id="IPR036388">
    <property type="entry name" value="WH-like_DNA-bd_sf"/>
</dbReference>
<dbReference type="SUPFAM" id="SSF54909">
    <property type="entry name" value="Dimeric alpha+beta barrel"/>
    <property type="match status" value="1"/>
</dbReference>
<dbReference type="STRING" id="1618207.UM93_10855"/>
<evidence type="ECO:0000313" key="6">
    <source>
        <dbReference type="Proteomes" id="UP000061839"/>
    </source>
</evidence>
<dbReference type="InterPro" id="IPR019887">
    <property type="entry name" value="Tscrpt_reg_AsnC/Lrp_C"/>
</dbReference>
<dbReference type="AlphaFoldDB" id="A0A0D4BZY1"/>
<dbReference type="KEGG" id="ari:UM93_10855"/>
<dbReference type="PATRIC" id="fig|1618207.4.peg.2200"/>
<dbReference type="InterPro" id="IPR011008">
    <property type="entry name" value="Dimeric_a/b-barrel"/>
</dbReference>
<dbReference type="Pfam" id="PF13404">
    <property type="entry name" value="HTH_AsnC-type"/>
    <property type="match status" value="1"/>
</dbReference>
<dbReference type="PANTHER" id="PTHR30154">
    <property type="entry name" value="LEUCINE-RESPONSIVE REGULATORY PROTEIN"/>
    <property type="match status" value="1"/>
</dbReference>
<dbReference type="InterPro" id="IPR019888">
    <property type="entry name" value="Tscrpt_reg_AsnC-like"/>
</dbReference>
<dbReference type="InterPro" id="IPR036390">
    <property type="entry name" value="WH_DNA-bd_sf"/>
</dbReference>
<dbReference type="OrthoDB" id="3396933at2"/>
<proteinExistence type="predicted"/>
<dbReference type="InterPro" id="IPR000485">
    <property type="entry name" value="AsnC-type_HTH_dom"/>
</dbReference>
<sequence>MSELDEIDRAIITELQHDARASVTTLAERVHISRAHAYSRIARLTSEKVITRFTAVLDPLKAGLRSSAYVSMKVRQHDWRELKALLSALPEVQHIALLGGNFDVMLLVRARDNVDLRRVIFDQIQSMPGVLDTQTYLIFEDVDTR</sequence>
<accession>A0A0D4BZY1</accession>
<evidence type="ECO:0000256" key="2">
    <source>
        <dbReference type="ARBA" id="ARBA00023125"/>
    </source>
</evidence>
<feature type="domain" description="HTH asnC-type" evidence="4">
    <location>
        <begin position="4"/>
        <end position="65"/>
    </location>
</feature>
<organism evidence="5 6">
    <name type="scientific">Psychromicrobium lacuslunae</name>
    <dbReference type="NCBI Taxonomy" id="1618207"/>
    <lineage>
        <taxon>Bacteria</taxon>
        <taxon>Bacillati</taxon>
        <taxon>Actinomycetota</taxon>
        <taxon>Actinomycetes</taxon>
        <taxon>Micrococcales</taxon>
        <taxon>Micrococcaceae</taxon>
        <taxon>Psychromicrobium</taxon>
    </lineage>
</organism>
<evidence type="ECO:0000256" key="1">
    <source>
        <dbReference type="ARBA" id="ARBA00023015"/>
    </source>
</evidence>
<dbReference type="Gene3D" id="3.30.70.920">
    <property type="match status" value="1"/>
</dbReference>
<evidence type="ECO:0000313" key="5">
    <source>
        <dbReference type="EMBL" id="AJT41888.1"/>
    </source>
</evidence>
<keyword evidence="6" id="KW-1185">Reference proteome</keyword>
<keyword evidence="1" id="KW-0805">Transcription regulation</keyword>
<dbReference type="HOGENOM" id="CLU_091233_5_1_11"/>
<dbReference type="SMART" id="SM00344">
    <property type="entry name" value="HTH_ASNC"/>
    <property type="match status" value="1"/>
</dbReference>